<accession>A0A0A1FGH4</accession>
<dbReference type="AlphaFoldDB" id="A0A0A1FGH4"/>
<sequence>MDAATKQKILKQCYSKRFDEKYSRKHQYQDKATDVRNFVKLTPADIVDLLDTPTAAARSQARGLLQLMQGRPWLPSAAPHEGGTGDQRGVDTNLHITLKVGDKSYHLRCKELPVLHVIQITG</sequence>
<keyword evidence="2" id="KW-1185">Reference proteome</keyword>
<gene>
    <name evidence="1" type="ORF">LT85_3556</name>
</gene>
<evidence type="ECO:0000313" key="1">
    <source>
        <dbReference type="EMBL" id="AIY42714.1"/>
    </source>
</evidence>
<reference evidence="2" key="1">
    <citation type="journal article" date="2014" name="Soil Biol. Biochem.">
        <title>Structure and function of bacterial communities in ageing soils: Insights from the Mendocino ecological staircase.</title>
        <authorList>
            <person name="Uroz S."/>
            <person name="Tech J.J."/>
            <person name="Sawaya N.A."/>
            <person name="Frey-Klett P."/>
            <person name="Leveau J.H.J."/>
        </authorList>
    </citation>
    <scope>NUCLEOTIDE SEQUENCE [LARGE SCALE GENOMIC DNA]</scope>
    <source>
        <strain evidence="2">Cal35</strain>
    </source>
</reference>
<dbReference type="EMBL" id="CP009962">
    <property type="protein sequence ID" value="AIY42714.1"/>
    <property type="molecule type" value="Genomic_DNA"/>
</dbReference>
<proteinExistence type="predicted"/>
<protein>
    <submittedName>
        <fullName evidence="1">Uncharacterized protein</fullName>
    </submittedName>
</protein>
<dbReference type="OrthoDB" id="8780369at2"/>
<dbReference type="KEGG" id="care:LT85_3556"/>
<name>A0A0A1FGH4_9BURK</name>
<dbReference type="RefSeq" id="WP_038491352.1">
    <property type="nucleotide sequence ID" value="NZ_CP009962.1"/>
</dbReference>
<dbReference type="Proteomes" id="UP000030302">
    <property type="component" value="Chromosome"/>
</dbReference>
<dbReference type="HOGENOM" id="CLU_2034064_0_0_4"/>
<dbReference type="STRING" id="279058.LT85_3556"/>
<evidence type="ECO:0000313" key="2">
    <source>
        <dbReference type="Proteomes" id="UP000030302"/>
    </source>
</evidence>
<organism evidence="1 2">
    <name type="scientific">Collimonas arenae</name>
    <dbReference type="NCBI Taxonomy" id="279058"/>
    <lineage>
        <taxon>Bacteria</taxon>
        <taxon>Pseudomonadati</taxon>
        <taxon>Pseudomonadota</taxon>
        <taxon>Betaproteobacteria</taxon>
        <taxon>Burkholderiales</taxon>
        <taxon>Oxalobacteraceae</taxon>
        <taxon>Collimonas</taxon>
    </lineage>
</organism>